<dbReference type="InterPro" id="IPR042274">
    <property type="entry name" value="YycH/YycI_2"/>
</dbReference>
<evidence type="ECO:0000259" key="1">
    <source>
        <dbReference type="Pfam" id="PF07435"/>
    </source>
</evidence>
<name>A0A1Q8Q4Q3_9BACI</name>
<gene>
    <name evidence="2" type="ORF">BTO30_10205</name>
</gene>
<sequence length="445" mass="50479">MNYEKIKSVALALLVLISLAFTWGIWNYQPSYETITDGSNEIVTEVEIGQQQKVSELLKPSKIVAHLQNDHYGTVAEEELTWVMEQMAEWTFYEPENISGTLNEQQFKELLTGNSRVELFFTSSIPFNTIKNMLMFNESAVPNAVFNRIVIAGTEGQSDSASVYFVSVEERLVFKSRVESPSLPAFKTRFLKKSDRLERYIAHQIPNGSLLFIREQPPVLSVQKYLPEQIDADTFKKALFNDPSYVRRGSRTGSDEYTDGSSLMRVNHSTGVIRYVNPAQEAEIGQAMALDQLIDKSISFVNDHNGWVDEYRLFRAEPGSSLISYRLFSGDFPVFNAQGMSELNQIWGRDRIYQYERPSSTIQLDNPLPETGAPVELDSGEEALGKVLNQDIDPTLLTDMRIGYDMTVERESPKILALEPSWYYEYNGAWLRLETDEGGAADGLE</sequence>
<reference evidence="2 3" key="1">
    <citation type="submission" date="2016-12" db="EMBL/GenBank/DDBJ databases">
        <title>Domibacillus antri genome sequencing.</title>
        <authorList>
            <person name="Verma A."/>
            <person name="Krishnamurthi S."/>
        </authorList>
    </citation>
    <scope>NUCLEOTIDE SEQUENCE [LARGE SCALE GENOMIC DNA]</scope>
    <source>
        <strain evidence="2 3">XD80</strain>
    </source>
</reference>
<dbReference type="Gene3D" id="3.10.450.310">
    <property type="match status" value="1"/>
</dbReference>
<dbReference type="EMBL" id="MSDU01000021">
    <property type="protein sequence ID" value="OLN22308.1"/>
    <property type="molecule type" value="Genomic_DNA"/>
</dbReference>
<accession>A0A1Q8Q4Q3</accession>
<dbReference type="Gene3D" id="3.30.310.160">
    <property type="entry name" value="YycH protein, domain 2"/>
    <property type="match status" value="1"/>
</dbReference>
<keyword evidence="3" id="KW-1185">Reference proteome</keyword>
<dbReference type="OrthoDB" id="2382185at2"/>
<dbReference type="Pfam" id="PF07435">
    <property type="entry name" value="YycH"/>
    <property type="match status" value="1"/>
</dbReference>
<dbReference type="AlphaFoldDB" id="A0A1Q8Q4Q3"/>
<dbReference type="RefSeq" id="WP_075398628.1">
    <property type="nucleotide sequence ID" value="NZ_MSDU01000021.1"/>
</dbReference>
<dbReference type="InterPro" id="IPR009996">
    <property type="entry name" value="YycH"/>
</dbReference>
<dbReference type="STRING" id="1714264.BTO30_10205"/>
<evidence type="ECO:0000313" key="3">
    <source>
        <dbReference type="Proteomes" id="UP000185568"/>
    </source>
</evidence>
<dbReference type="CDD" id="cd15787">
    <property type="entry name" value="YycH_N"/>
    <property type="match status" value="1"/>
</dbReference>
<protein>
    <recommendedName>
        <fullName evidence="1">Regulatory protein YycH domain-containing protein</fullName>
    </recommendedName>
</protein>
<feature type="domain" description="Regulatory protein YycH" evidence="1">
    <location>
        <begin position="4"/>
        <end position="445"/>
    </location>
</feature>
<organism evidence="2 3">
    <name type="scientific">Domibacillus antri</name>
    <dbReference type="NCBI Taxonomy" id="1714264"/>
    <lineage>
        <taxon>Bacteria</taxon>
        <taxon>Bacillati</taxon>
        <taxon>Bacillota</taxon>
        <taxon>Bacilli</taxon>
        <taxon>Bacillales</taxon>
        <taxon>Bacillaceae</taxon>
        <taxon>Domibacillus</taxon>
    </lineage>
</organism>
<dbReference type="Proteomes" id="UP000185568">
    <property type="component" value="Unassembled WGS sequence"/>
</dbReference>
<proteinExistence type="predicted"/>
<evidence type="ECO:0000313" key="2">
    <source>
        <dbReference type="EMBL" id="OLN22308.1"/>
    </source>
</evidence>
<comment type="caution">
    <text evidence="2">The sequence shown here is derived from an EMBL/GenBank/DDBJ whole genome shotgun (WGS) entry which is preliminary data.</text>
</comment>